<dbReference type="PROSITE" id="PS00435">
    <property type="entry name" value="PEROXIDASE_1"/>
    <property type="match status" value="1"/>
</dbReference>
<evidence type="ECO:0000256" key="10">
    <source>
        <dbReference type="RuleBase" id="RU363051"/>
    </source>
</evidence>
<dbReference type="Proteomes" id="UP000756132">
    <property type="component" value="Chromosome 2"/>
</dbReference>
<reference evidence="14" key="2">
    <citation type="submission" date="2021-12" db="EMBL/GenBank/DDBJ databases">
        <authorList>
            <person name="Zaccaron A."/>
            <person name="Stergiopoulos I."/>
        </authorList>
    </citation>
    <scope>NUCLEOTIDE SEQUENCE</scope>
    <source>
        <strain evidence="14">Race5_Kim</strain>
    </source>
</reference>
<dbReference type="EMBL" id="CP090164">
    <property type="protein sequence ID" value="UJO14060.1"/>
    <property type="molecule type" value="Genomic_DNA"/>
</dbReference>
<protein>
    <recommendedName>
        <fullName evidence="10">Peroxidase</fullName>
        <ecNumber evidence="10">1.11.1.-</ecNumber>
    </recommendedName>
</protein>
<dbReference type="GO" id="GO:0140825">
    <property type="term" value="F:lactoperoxidase activity"/>
    <property type="evidence" value="ECO:0007669"/>
    <property type="project" value="UniProtKB-EC"/>
</dbReference>
<dbReference type="PRINTS" id="PR00458">
    <property type="entry name" value="PEROXIDASE"/>
</dbReference>
<comment type="cofactor">
    <cofactor evidence="2">
        <name>Ca(2+)</name>
        <dbReference type="ChEBI" id="CHEBI:29108"/>
    </cofactor>
</comment>
<dbReference type="InterPro" id="IPR000823">
    <property type="entry name" value="Peroxidase_pln"/>
</dbReference>
<keyword evidence="15" id="KW-1185">Reference proteome</keyword>
<dbReference type="Gene3D" id="1.10.420.10">
    <property type="entry name" value="Peroxidase, domain 2"/>
    <property type="match status" value="1"/>
</dbReference>
<evidence type="ECO:0000256" key="8">
    <source>
        <dbReference type="ARBA" id="ARBA00023004"/>
    </source>
</evidence>
<evidence type="ECO:0000259" key="12">
    <source>
        <dbReference type="PROSITE" id="PS50873"/>
    </source>
</evidence>
<dbReference type="GO" id="GO:0020037">
    <property type="term" value="F:heme binding"/>
    <property type="evidence" value="ECO:0007669"/>
    <property type="project" value="UniProtKB-UniRule"/>
</dbReference>
<dbReference type="InterPro" id="IPR044831">
    <property type="entry name" value="Ccp1-like"/>
</dbReference>
<feature type="signal peptide" evidence="10">
    <location>
        <begin position="1"/>
        <end position="18"/>
    </location>
</feature>
<gene>
    <name evidence="14" type="ORF">CLAFUR5_02699</name>
</gene>
<keyword evidence="6" id="KW-0479">Metal-binding</keyword>
<feature type="compositionally biased region" description="Gly residues" evidence="11">
    <location>
        <begin position="38"/>
        <end position="47"/>
    </location>
</feature>
<dbReference type="InterPro" id="IPR019793">
    <property type="entry name" value="Peroxidases_heam-ligand_BS"/>
</dbReference>
<dbReference type="PANTHER" id="PTHR31356">
    <property type="entry name" value="THYLAKOID LUMENAL 29 KDA PROTEIN, CHLOROPLASTIC-RELATED"/>
    <property type="match status" value="1"/>
</dbReference>
<dbReference type="PROSITE" id="PS50873">
    <property type="entry name" value="PEROXIDASE_4"/>
    <property type="match status" value="1"/>
</dbReference>
<proteinExistence type="inferred from homology"/>
<dbReference type="GeneID" id="71982577"/>
<dbReference type="EC" id="1.11.1.-" evidence="10"/>
<evidence type="ECO:0000256" key="9">
    <source>
        <dbReference type="RuleBase" id="RU004241"/>
    </source>
</evidence>
<evidence type="ECO:0000256" key="11">
    <source>
        <dbReference type="SAM" id="MobiDB-lite"/>
    </source>
</evidence>
<dbReference type="SUPFAM" id="SSF48113">
    <property type="entry name" value="Heme-dependent peroxidases"/>
    <property type="match status" value="1"/>
</dbReference>
<dbReference type="InterPro" id="IPR002016">
    <property type="entry name" value="Haem_peroxidase"/>
</dbReference>
<evidence type="ECO:0000256" key="6">
    <source>
        <dbReference type="ARBA" id="ARBA00022723"/>
    </source>
</evidence>
<evidence type="ECO:0000256" key="1">
    <source>
        <dbReference type="ARBA" id="ARBA00000189"/>
    </source>
</evidence>
<comment type="cofactor">
    <cofactor evidence="3">
        <name>heme b</name>
        <dbReference type="ChEBI" id="CHEBI:60344"/>
    </cofactor>
</comment>
<dbReference type="GO" id="GO:0034599">
    <property type="term" value="P:cellular response to oxidative stress"/>
    <property type="evidence" value="ECO:0007669"/>
    <property type="project" value="InterPro"/>
</dbReference>
<keyword evidence="8" id="KW-0408">Iron</keyword>
<accession>A0A1P8YXR9</accession>
<evidence type="ECO:0000256" key="7">
    <source>
        <dbReference type="ARBA" id="ARBA00023002"/>
    </source>
</evidence>
<dbReference type="Gene3D" id="1.10.520.10">
    <property type="match status" value="1"/>
</dbReference>
<keyword evidence="4 10" id="KW-0575">Peroxidase</keyword>
<keyword evidence="10" id="KW-0732">Signal</keyword>
<dbReference type="PANTHER" id="PTHR31356:SF66">
    <property type="entry name" value="CATALASE-PEROXIDASE"/>
    <property type="match status" value="1"/>
</dbReference>
<reference evidence="14" key="3">
    <citation type="journal article" date="2022" name="Microb. Genom.">
        <title>A chromosome-scale genome assembly of the tomato pathogen Cladosporium fulvum reveals a compartmentalized genome architecture and the presence of a dispensable chromosome.</title>
        <authorList>
            <person name="Zaccaron A.Z."/>
            <person name="Chen L.H."/>
            <person name="Samaras A."/>
            <person name="Stergiopoulos I."/>
        </authorList>
    </citation>
    <scope>NUCLEOTIDE SEQUENCE</scope>
    <source>
        <strain evidence="14">Race5_Kim</strain>
    </source>
</reference>
<feature type="region of interest" description="Disordered" evidence="11">
    <location>
        <begin position="25"/>
        <end position="47"/>
    </location>
</feature>
<evidence type="ECO:0000313" key="13">
    <source>
        <dbReference type="EMBL" id="AQA29311.1"/>
    </source>
</evidence>
<reference evidence="13" key="1">
    <citation type="submission" date="2016-10" db="EMBL/GenBank/DDBJ databases">
        <title>Novel effectors identified in the apoplast of Cladosporium fulvum-infected tomato.</title>
        <authorList>
            <person name="Mesarich C.H."/>
            <person name="de Wit P.J.G.M."/>
        </authorList>
    </citation>
    <scope>NUCLEOTIDE SEQUENCE</scope>
    <source>
        <strain evidence="13">0WU</strain>
    </source>
</reference>
<evidence type="ECO:0000256" key="5">
    <source>
        <dbReference type="ARBA" id="ARBA00022617"/>
    </source>
</evidence>
<evidence type="ECO:0000256" key="3">
    <source>
        <dbReference type="ARBA" id="ARBA00001970"/>
    </source>
</evidence>
<dbReference type="AlphaFoldDB" id="A0A1P8YXR9"/>
<evidence type="ECO:0000256" key="2">
    <source>
        <dbReference type="ARBA" id="ARBA00001913"/>
    </source>
</evidence>
<dbReference type="GO" id="GO:0000302">
    <property type="term" value="P:response to reactive oxygen species"/>
    <property type="evidence" value="ECO:0007669"/>
    <property type="project" value="TreeGrafter"/>
</dbReference>
<dbReference type="OMA" id="WDVKYYS"/>
<evidence type="ECO:0000313" key="15">
    <source>
        <dbReference type="Proteomes" id="UP000756132"/>
    </source>
</evidence>
<sequence length="317" mass="33337">MLSFGLIALQVLAAGALPDRFDTRDFQQPRQSEADVQEGGGGGGGGGCPAVWREIRANLWPRFAGCSRGASFAIRFAFHDAATTSKSTPFYAPAAGGADGSLLLNDEEAARADNDPLQAFRGNLTEVYTQYHASHNISAADLVQFAGNLGTRACAGGPLVRTWVGRKDNSAAAPPGLLPPGFGPGADADSLIGLFADKGISAQDLAALIGAHSVSQAFAQQINGIPAAGSQDSTPTVWDTVYYSEVLDSKNETGVFDFESDRNLAADGTTRPFFERYARSVRAWNADFVVAMEKLSLLGIPQADRARFVDCTSVIAG</sequence>
<dbReference type="GO" id="GO:0042744">
    <property type="term" value="P:hydrogen peroxide catabolic process"/>
    <property type="evidence" value="ECO:0007669"/>
    <property type="project" value="TreeGrafter"/>
</dbReference>
<organism evidence="13">
    <name type="scientific">Passalora fulva</name>
    <name type="common">Tomato leaf mold</name>
    <name type="synonym">Cladosporium fulvum</name>
    <dbReference type="NCBI Taxonomy" id="5499"/>
    <lineage>
        <taxon>Eukaryota</taxon>
        <taxon>Fungi</taxon>
        <taxon>Dikarya</taxon>
        <taxon>Ascomycota</taxon>
        <taxon>Pezizomycotina</taxon>
        <taxon>Dothideomycetes</taxon>
        <taxon>Dothideomycetidae</taxon>
        <taxon>Mycosphaerellales</taxon>
        <taxon>Mycosphaerellaceae</taxon>
        <taxon>Fulvia</taxon>
    </lineage>
</organism>
<comment type="catalytic activity">
    <reaction evidence="1">
        <text>2 a phenolic donor + H2O2 = 2 a phenolic radical donor + 2 H2O</text>
        <dbReference type="Rhea" id="RHEA:56136"/>
        <dbReference type="ChEBI" id="CHEBI:15377"/>
        <dbReference type="ChEBI" id="CHEBI:16240"/>
        <dbReference type="ChEBI" id="CHEBI:139520"/>
        <dbReference type="ChEBI" id="CHEBI:139521"/>
        <dbReference type="EC" id="1.11.1.7"/>
    </reaction>
</comment>
<dbReference type="KEGG" id="ffu:CLAFUR5_02699"/>
<dbReference type="Pfam" id="PF00141">
    <property type="entry name" value="peroxidase"/>
    <property type="match status" value="1"/>
</dbReference>
<dbReference type="GO" id="GO:0046872">
    <property type="term" value="F:metal ion binding"/>
    <property type="evidence" value="ECO:0007669"/>
    <property type="project" value="UniProtKB-UniRule"/>
</dbReference>
<evidence type="ECO:0000256" key="4">
    <source>
        <dbReference type="ARBA" id="ARBA00022559"/>
    </source>
</evidence>
<dbReference type="RefSeq" id="XP_047758426.1">
    <property type="nucleotide sequence ID" value="XM_047901847.1"/>
</dbReference>
<comment type="similarity">
    <text evidence="9">Belongs to the peroxidase family.</text>
</comment>
<feature type="chain" id="PRO_5041008303" description="Peroxidase" evidence="10">
    <location>
        <begin position="19"/>
        <end position="317"/>
    </location>
</feature>
<dbReference type="PRINTS" id="PR00461">
    <property type="entry name" value="PLPEROXIDASE"/>
</dbReference>
<feature type="domain" description="Plant heme peroxidase family profile" evidence="12">
    <location>
        <begin position="48"/>
        <end position="317"/>
    </location>
</feature>
<dbReference type="OrthoDB" id="2113341at2759"/>
<keyword evidence="5" id="KW-0349">Heme</keyword>
<keyword evidence="7 10" id="KW-0560">Oxidoreductase</keyword>
<evidence type="ECO:0000313" key="14">
    <source>
        <dbReference type="EMBL" id="UJO14060.1"/>
    </source>
</evidence>
<dbReference type="EMBL" id="KX943140">
    <property type="protein sequence ID" value="AQA29311.1"/>
    <property type="molecule type" value="Genomic_DNA"/>
</dbReference>
<name>A0A1P8YXR9_PASFU</name>
<dbReference type="InterPro" id="IPR010255">
    <property type="entry name" value="Haem_peroxidase_sf"/>
</dbReference>